<reference evidence="2" key="1">
    <citation type="submission" date="2020-04" db="EMBL/GenBank/DDBJ databases">
        <authorList>
            <person name="Alioto T."/>
            <person name="Alioto T."/>
            <person name="Gomez Garrido J."/>
        </authorList>
    </citation>
    <scope>NUCLEOTIDE SEQUENCE</scope>
    <source>
        <strain evidence="2">A484AB</strain>
    </source>
</reference>
<gene>
    <name evidence="2" type="ORF">PACLA_8A028637</name>
</gene>
<dbReference type="OrthoDB" id="6627097at2759"/>
<organism evidence="2 3">
    <name type="scientific">Paramuricea clavata</name>
    <name type="common">Red gorgonian</name>
    <name type="synonym">Violescent sea-whip</name>
    <dbReference type="NCBI Taxonomy" id="317549"/>
    <lineage>
        <taxon>Eukaryota</taxon>
        <taxon>Metazoa</taxon>
        <taxon>Cnidaria</taxon>
        <taxon>Anthozoa</taxon>
        <taxon>Octocorallia</taxon>
        <taxon>Malacalcyonacea</taxon>
        <taxon>Plexauridae</taxon>
        <taxon>Paramuricea</taxon>
    </lineage>
</organism>
<evidence type="ECO:0000313" key="2">
    <source>
        <dbReference type="EMBL" id="CAB3988160.1"/>
    </source>
</evidence>
<feature type="region of interest" description="Disordered" evidence="1">
    <location>
        <begin position="81"/>
        <end position="125"/>
    </location>
</feature>
<evidence type="ECO:0000313" key="3">
    <source>
        <dbReference type="Proteomes" id="UP001152795"/>
    </source>
</evidence>
<dbReference type="EMBL" id="CACRXK020001288">
    <property type="protein sequence ID" value="CAB3988160.1"/>
    <property type="molecule type" value="Genomic_DNA"/>
</dbReference>
<keyword evidence="3" id="KW-1185">Reference proteome</keyword>
<name>A0A6S7GUF0_PARCT</name>
<accession>A0A6S7GUF0</accession>
<comment type="caution">
    <text evidence="2">The sequence shown here is derived from an EMBL/GenBank/DDBJ whole genome shotgun (WGS) entry which is preliminary data.</text>
</comment>
<sequence length="240" mass="27182">MNEAKKARTIVAKSSFTRSAKSIQRLIEQGRPEPEVAKAEEKDYYEQEEEWMEDVSKEYDAMCIMINDYKITMAPKNNITTDKVENPASSQDVDVDPNNTNIPSGSGIDETAESVPPGDAEPTVTLELSPDNQAAATNFPSYAAPSPSPTSMKLRTERAPLPKFDGNVRNYLDFRRDFKFLVEKQYTTQEALYVIRSCLDKSSADLIKCKEDYNAAWEKLDKSMATRELFLMSCCLTWRK</sequence>
<dbReference type="Proteomes" id="UP001152795">
    <property type="component" value="Unassembled WGS sequence"/>
</dbReference>
<dbReference type="AlphaFoldDB" id="A0A6S7GUF0"/>
<protein>
    <submittedName>
        <fullName evidence="2">Uncharacterized protein</fullName>
    </submittedName>
</protein>
<feature type="compositionally biased region" description="Polar residues" evidence="1">
    <location>
        <begin position="81"/>
        <end position="104"/>
    </location>
</feature>
<evidence type="ECO:0000256" key="1">
    <source>
        <dbReference type="SAM" id="MobiDB-lite"/>
    </source>
</evidence>
<proteinExistence type="predicted"/>